<dbReference type="Gene3D" id="3.30.465.10">
    <property type="match status" value="1"/>
</dbReference>
<dbReference type="SUPFAM" id="SSF55447">
    <property type="entry name" value="CO dehydrogenase flavoprotein C-terminal domain-like"/>
    <property type="match status" value="1"/>
</dbReference>
<dbReference type="PROSITE" id="PS51387">
    <property type="entry name" value="FAD_PCMH"/>
    <property type="match status" value="1"/>
</dbReference>
<dbReference type="GO" id="GO:0016491">
    <property type="term" value="F:oxidoreductase activity"/>
    <property type="evidence" value="ECO:0007669"/>
    <property type="project" value="UniProtKB-KW"/>
</dbReference>
<keyword evidence="3" id="KW-0560">Oxidoreductase</keyword>
<reference evidence="5 6" key="1">
    <citation type="submission" date="2020-08" db="EMBL/GenBank/DDBJ databases">
        <title>Sequencing the genomes of 1000 actinobacteria strains.</title>
        <authorList>
            <person name="Klenk H.-P."/>
        </authorList>
    </citation>
    <scope>NUCLEOTIDE SEQUENCE [LARGE SCALE GENOMIC DNA]</scope>
    <source>
        <strain evidence="5 6">DSM 105498</strain>
    </source>
</reference>
<dbReference type="InterPro" id="IPR005107">
    <property type="entry name" value="CO_DH_flav_C"/>
</dbReference>
<dbReference type="Pfam" id="PF00941">
    <property type="entry name" value="FAD_binding_5"/>
    <property type="match status" value="1"/>
</dbReference>
<dbReference type="InterPro" id="IPR016166">
    <property type="entry name" value="FAD-bd_PCMH"/>
</dbReference>
<accession>A0A7W4W0M2</accession>
<dbReference type="Gene3D" id="3.30.43.10">
    <property type="entry name" value="Uridine Diphospho-n-acetylenolpyruvylglucosamine Reductase, domain 2"/>
    <property type="match status" value="1"/>
</dbReference>
<organism evidence="5 6">
    <name type="scientific">Nocardioides soli</name>
    <dbReference type="NCBI Taxonomy" id="1036020"/>
    <lineage>
        <taxon>Bacteria</taxon>
        <taxon>Bacillati</taxon>
        <taxon>Actinomycetota</taxon>
        <taxon>Actinomycetes</taxon>
        <taxon>Propionibacteriales</taxon>
        <taxon>Nocardioidaceae</taxon>
        <taxon>Nocardioides</taxon>
    </lineage>
</organism>
<dbReference type="GO" id="GO:0071949">
    <property type="term" value="F:FAD binding"/>
    <property type="evidence" value="ECO:0007669"/>
    <property type="project" value="InterPro"/>
</dbReference>
<comment type="caution">
    <text evidence="5">The sequence shown here is derived from an EMBL/GenBank/DDBJ whole genome shotgun (WGS) entry which is preliminary data.</text>
</comment>
<evidence type="ECO:0000313" key="6">
    <source>
        <dbReference type="Proteomes" id="UP000589626"/>
    </source>
</evidence>
<dbReference type="RefSeq" id="WP_183594643.1">
    <property type="nucleotide sequence ID" value="NZ_JACHWR010000003.1"/>
</dbReference>
<keyword evidence="1" id="KW-0285">Flavoprotein</keyword>
<dbReference type="InterPro" id="IPR036318">
    <property type="entry name" value="FAD-bd_PCMH-like_sf"/>
</dbReference>
<dbReference type="Proteomes" id="UP000589626">
    <property type="component" value="Unassembled WGS sequence"/>
</dbReference>
<dbReference type="InterPro" id="IPR036683">
    <property type="entry name" value="CO_DH_flav_C_dom_sf"/>
</dbReference>
<dbReference type="PANTHER" id="PTHR42659">
    <property type="entry name" value="XANTHINE DEHYDROGENASE SUBUNIT C-RELATED"/>
    <property type="match status" value="1"/>
</dbReference>
<dbReference type="Pfam" id="PF03450">
    <property type="entry name" value="CO_deh_flav_C"/>
    <property type="match status" value="1"/>
</dbReference>
<sequence>MKAASFDYVRPTELEQALATVALDGTMALAGGQSLVPSMVRRQLRPARVCDLNALPEIAGVEVTDAEIVVGSMTRQRDLELHPVVARVQPVVARAIALIGFVGTRHRGTVGGSLCFADPCGELPALAALLDARLVVRGAEDERQLTAADFFATDFATVLRPGELLTEVRFPRQPASRYAAVKLRVGQDRPLGCLVSYASDERGVIRDPRVSIFGTSDPGRRVAAAERALAGQLPGAELFADAAAAATDLEPLGGAAMSAAYRRRLGRTAIRRALVASMGVDDD</sequence>
<dbReference type="SUPFAM" id="SSF56176">
    <property type="entry name" value="FAD-binding/transporter-associated domain-like"/>
    <property type="match status" value="1"/>
</dbReference>
<evidence type="ECO:0000259" key="4">
    <source>
        <dbReference type="PROSITE" id="PS51387"/>
    </source>
</evidence>
<evidence type="ECO:0000256" key="3">
    <source>
        <dbReference type="ARBA" id="ARBA00023002"/>
    </source>
</evidence>
<evidence type="ECO:0000313" key="5">
    <source>
        <dbReference type="EMBL" id="MBB3044697.1"/>
    </source>
</evidence>
<dbReference type="InterPro" id="IPR051312">
    <property type="entry name" value="Diverse_Substr_Oxidored"/>
</dbReference>
<feature type="domain" description="FAD-binding PCMH-type" evidence="4">
    <location>
        <begin position="1"/>
        <end position="175"/>
    </location>
</feature>
<dbReference type="InterPro" id="IPR002346">
    <property type="entry name" value="Mopterin_DH_FAD-bd"/>
</dbReference>
<dbReference type="SMART" id="SM01092">
    <property type="entry name" value="CO_deh_flav_C"/>
    <property type="match status" value="1"/>
</dbReference>
<protein>
    <submittedName>
        <fullName evidence="5">CO/xanthine dehydrogenase FAD-binding subunit</fullName>
    </submittedName>
</protein>
<evidence type="ECO:0000256" key="2">
    <source>
        <dbReference type="ARBA" id="ARBA00022827"/>
    </source>
</evidence>
<keyword evidence="6" id="KW-1185">Reference proteome</keyword>
<keyword evidence="2" id="KW-0274">FAD</keyword>
<dbReference type="EMBL" id="JACHWR010000003">
    <property type="protein sequence ID" value="MBB3044697.1"/>
    <property type="molecule type" value="Genomic_DNA"/>
</dbReference>
<dbReference type="InterPro" id="IPR016167">
    <property type="entry name" value="FAD-bd_PCMH_sub1"/>
</dbReference>
<name>A0A7W4W0M2_9ACTN</name>
<dbReference type="InterPro" id="IPR016169">
    <property type="entry name" value="FAD-bd_PCMH_sub2"/>
</dbReference>
<gene>
    <name evidence="5" type="ORF">FHU40_004534</name>
</gene>
<dbReference type="Gene3D" id="3.30.390.50">
    <property type="entry name" value="CO dehydrogenase flavoprotein, C-terminal domain"/>
    <property type="match status" value="1"/>
</dbReference>
<evidence type="ECO:0000256" key="1">
    <source>
        <dbReference type="ARBA" id="ARBA00022630"/>
    </source>
</evidence>
<dbReference type="AlphaFoldDB" id="A0A7W4W0M2"/>
<proteinExistence type="predicted"/>
<dbReference type="PANTHER" id="PTHR42659:SF2">
    <property type="entry name" value="XANTHINE DEHYDROGENASE SUBUNIT C-RELATED"/>
    <property type="match status" value="1"/>
</dbReference>